<feature type="transmembrane region" description="Helical" evidence="1">
    <location>
        <begin position="20"/>
        <end position="46"/>
    </location>
</feature>
<dbReference type="EMBL" id="QNVI01000041">
    <property type="protein sequence ID" value="TDA38885.1"/>
    <property type="molecule type" value="Genomic_DNA"/>
</dbReference>
<protein>
    <recommendedName>
        <fullName evidence="6">DUF2127 domain-containing protein</fullName>
    </recommendedName>
</protein>
<evidence type="ECO:0000313" key="5">
    <source>
        <dbReference type="Proteomes" id="UP000317265"/>
    </source>
</evidence>
<comment type="caution">
    <text evidence="2">The sequence shown here is derived from an EMBL/GenBank/DDBJ whole genome shotgun (WGS) entry which is preliminary data.</text>
</comment>
<evidence type="ECO:0008006" key="6">
    <source>
        <dbReference type="Google" id="ProtNLM"/>
    </source>
</evidence>
<gene>
    <name evidence="3" type="ORF">DSO09_03305</name>
    <name evidence="2" type="ORF">EF809_05925</name>
</gene>
<reference evidence="2 4" key="2">
    <citation type="journal article" date="2019" name="Nat. Microbiol.">
        <title>Wide diversity of methane and short-chain alkane metabolisms in uncultured archaea.</title>
        <authorList>
            <person name="Borrel G."/>
            <person name="Adam P.S."/>
            <person name="McKay L.J."/>
            <person name="Chen L.X."/>
            <person name="Sierra-Garcia I.N."/>
            <person name="Sieber C.M."/>
            <person name="Letourneur Q."/>
            <person name="Ghozlane A."/>
            <person name="Andersen G.L."/>
            <person name="Li W.J."/>
            <person name="Hallam S.J."/>
            <person name="Muyzer G."/>
            <person name="de Oliveira V.M."/>
            <person name="Inskeep W.P."/>
            <person name="Banfield J.F."/>
            <person name="Gribaldo S."/>
        </authorList>
    </citation>
    <scope>NUCLEOTIDE SEQUENCE [LARGE SCALE GENOMIC DNA]</scope>
    <source>
        <strain evidence="2">Verst-YHS</strain>
    </source>
</reference>
<feature type="transmembrane region" description="Helical" evidence="1">
    <location>
        <begin position="53"/>
        <end position="72"/>
    </location>
</feature>
<evidence type="ECO:0000256" key="1">
    <source>
        <dbReference type="SAM" id="Phobius"/>
    </source>
</evidence>
<accession>A0A520KE26</accession>
<dbReference type="EMBL" id="RXIH01000046">
    <property type="protein sequence ID" value="RZN55260.1"/>
    <property type="molecule type" value="Genomic_DNA"/>
</dbReference>
<keyword evidence="1" id="KW-0472">Membrane</keyword>
<name>A0A520KE26_9CREN</name>
<organism evidence="2 4">
    <name type="scientific">Thermoproteota archaeon</name>
    <dbReference type="NCBI Taxonomy" id="2056631"/>
    <lineage>
        <taxon>Archaea</taxon>
        <taxon>Thermoproteota</taxon>
    </lineage>
</organism>
<feature type="transmembrane region" description="Helical" evidence="1">
    <location>
        <begin position="78"/>
        <end position="99"/>
    </location>
</feature>
<evidence type="ECO:0000313" key="2">
    <source>
        <dbReference type="EMBL" id="RZN55260.1"/>
    </source>
</evidence>
<evidence type="ECO:0000313" key="4">
    <source>
        <dbReference type="Proteomes" id="UP000316080"/>
    </source>
</evidence>
<evidence type="ECO:0000313" key="3">
    <source>
        <dbReference type="EMBL" id="TDA38885.1"/>
    </source>
</evidence>
<dbReference type="AlphaFoldDB" id="A0A520KE26"/>
<dbReference type="Proteomes" id="UP000317265">
    <property type="component" value="Unassembled WGS sequence"/>
</dbReference>
<sequence length="109" mass="12586">MAISSEVKIISGLEIFSGLIYLIYFSAFYSPIFLIMSIISFIIAFGLLRLYKWAWFLCLIISLFGVISGILITIIEWYYIAISAFPKIIIDIMVILMLLSKDIRKEFKI</sequence>
<reference evidence="3 5" key="1">
    <citation type="journal article" date="2019" name="Nat. Microbiol.">
        <title>Expanding anaerobic alkane metabolism in the domain of Archaea.</title>
        <authorList>
            <person name="Wang Y."/>
            <person name="Wegener G."/>
            <person name="Hou J."/>
            <person name="Wang F."/>
            <person name="Xiao X."/>
        </authorList>
    </citation>
    <scope>NUCLEOTIDE SEQUENCE [LARGE SCALE GENOMIC DNA]</scope>
    <source>
        <strain evidence="3">WYZ-LMO11</strain>
    </source>
</reference>
<proteinExistence type="predicted"/>
<dbReference type="Proteomes" id="UP000316080">
    <property type="component" value="Unassembled WGS sequence"/>
</dbReference>
<keyword evidence="1" id="KW-0812">Transmembrane</keyword>
<keyword evidence="1" id="KW-1133">Transmembrane helix</keyword>